<reference evidence="1" key="1">
    <citation type="submission" date="2022-07" db="EMBL/GenBank/DDBJ databases">
        <title>Enhanced cultured diversity of the mouse gut microbiota enables custom-made synthetic communities.</title>
        <authorList>
            <person name="Afrizal A."/>
        </authorList>
    </citation>
    <scope>NUCLEOTIDE SEQUENCE</scope>
    <source>
        <strain evidence="1">DSM 29482</strain>
    </source>
</reference>
<gene>
    <name evidence="1" type="ORF">NSA23_02700</name>
</gene>
<evidence type="ECO:0000313" key="1">
    <source>
        <dbReference type="EMBL" id="MCR2043021.1"/>
    </source>
</evidence>
<accession>A0A9X2S6G1</accession>
<name>A0A9X2S6G1_9FIRM</name>
<protein>
    <submittedName>
        <fullName evidence="1">Uncharacterized protein</fullName>
    </submittedName>
</protein>
<dbReference type="AlphaFoldDB" id="A0A9X2S6G1"/>
<dbReference type="RefSeq" id="WP_042681246.1">
    <property type="nucleotide sequence ID" value="NZ_CABKTM010000043.1"/>
</dbReference>
<evidence type="ECO:0000313" key="2">
    <source>
        <dbReference type="Proteomes" id="UP001142078"/>
    </source>
</evidence>
<organism evidence="1 2">
    <name type="scientific">Anaerosalibacter massiliensis</name>
    <dbReference type="NCBI Taxonomy" id="1347392"/>
    <lineage>
        <taxon>Bacteria</taxon>
        <taxon>Bacillati</taxon>
        <taxon>Bacillota</taxon>
        <taxon>Tissierellia</taxon>
        <taxon>Tissierellales</taxon>
        <taxon>Sporanaerobacteraceae</taxon>
        <taxon>Anaerosalibacter</taxon>
    </lineage>
</organism>
<dbReference type="Proteomes" id="UP001142078">
    <property type="component" value="Unassembled WGS sequence"/>
</dbReference>
<sequence length="100" mass="11878">MRFNKANVPISILTIKGPLTSIRDYYFCRYYHKSIGYTDESLNINKERLVIKRFMELIAYSGQNSRYFERASKYLEKYKGLKISSTTIEQVSEQIVKKVY</sequence>
<proteinExistence type="predicted"/>
<comment type="caution">
    <text evidence="1">The sequence shown here is derived from an EMBL/GenBank/DDBJ whole genome shotgun (WGS) entry which is preliminary data.</text>
</comment>
<dbReference type="EMBL" id="JANJZL010000001">
    <property type="protein sequence ID" value="MCR2043021.1"/>
    <property type="molecule type" value="Genomic_DNA"/>
</dbReference>
<keyword evidence="2" id="KW-1185">Reference proteome</keyword>